<dbReference type="Proteomes" id="UP000586722">
    <property type="component" value="Unassembled WGS sequence"/>
</dbReference>
<evidence type="ECO:0000313" key="2">
    <source>
        <dbReference type="Proteomes" id="UP000586722"/>
    </source>
</evidence>
<proteinExistence type="predicted"/>
<gene>
    <name evidence="1" type="ORF">GWI72_03330</name>
</gene>
<reference evidence="1 2" key="1">
    <citation type="submission" date="2020-01" db="EMBL/GenBank/DDBJ databases">
        <authorList>
            <person name="Peng S.Y."/>
            <person name="Li J."/>
            <person name="Wang M."/>
            <person name="Wang L."/>
            <person name="Wang C.Q."/>
            <person name="Wang J.R."/>
        </authorList>
    </citation>
    <scope>NUCLEOTIDE SEQUENCE [LARGE SCALE GENOMIC DNA]</scope>
    <source>
        <strain evidence="1 2">XCT-53</strain>
    </source>
</reference>
<evidence type="ECO:0000313" key="1">
    <source>
        <dbReference type="EMBL" id="NBN77297.1"/>
    </source>
</evidence>
<comment type="caution">
    <text evidence="1">The sequence shown here is derived from an EMBL/GenBank/DDBJ whole genome shotgun (WGS) entry which is preliminary data.</text>
</comment>
<keyword evidence="2" id="KW-1185">Reference proteome</keyword>
<accession>A0A7X5J7C9</accession>
<organism evidence="1 2">
    <name type="scientific">Pannonibacter tanglangensis</name>
    <dbReference type="NCBI Taxonomy" id="2750084"/>
    <lineage>
        <taxon>Bacteria</taxon>
        <taxon>Pseudomonadati</taxon>
        <taxon>Pseudomonadota</taxon>
        <taxon>Alphaproteobacteria</taxon>
        <taxon>Hyphomicrobiales</taxon>
        <taxon>Stappiaceae</taxon>
        <taxon>Pannonibacter</taxon>
    </lineage>
</organism>
<sequence>MLFNRSTIFRQAWANARTIHANFRRNERLFGPAPSLRSCFSKALREAWATAKAEAAAAQATQAARTAAAALPSVERTRLAAAAQDALARLVFSDAPMAAIASRRDALNAQLAAFS</sequence>
<dbReference type="EMBL" id="JAABLQ010000001">
    <property type="protein sequence ID" value="NBN77297.1"/>
    <property type="molecule type" value="Genomic_DNA"/>
</dbReference>
<protein>
    <submittedName>
        <fullName evidence="1">Uncharacterized protein</fullName>
    </submittedName>
</protein>
<name>A0A7X5J7C9_9HYPH</name>
<dbReference type="AlphaFoldDB" id="A0A7X5J7C9"/>
<dbReference type="RefSeq" id="WP_161707858.1">
    <property type="nucleotide sequence ID" value="NZ_JAABLQ010000001.1"/>
</dbReference>